<dbReference type="GO" id="GO:0004408">
    <property type="term" value="F:holocytochrome-c synthase activity"/>
    <property type="evidence" value="ECO:0007669"/>
    <property type="project" value="UniProtKB-EC"/>
</dbReference>
<evidence type="ECO:0000313" key="12">
    <source>
        <dbReference type="EMBL" id="GBF98994.1"/>
    </source>
</evidence>
<feature type="compositionally biased region" description="Low complexity" evidence="11">
    <location>
        <begin position="49"/>
        <end position="63"/>
    </location>
</feature>
<feature type="compositionally biased region" description="Low complexity" evidence="11">
    <location>
        <begin position="20"/>
        <end position="34"/>
    </location>
</feature>
<reference evidence="12 13" key="1">
    <citation type="journal article" date="2018" name="Sci. Rep.">
        <title>Raphidocelis subcapitata (=Pseudokirchneriella subcapitata) provides an insight into genome evolution and environmental adaptations in the Sphaeropleales.</title>
        <authorList>
            <person name="Suzuki S."/>
            <person name="Yamaguchi H."/>
            <person name="Nakajima N."/>
            <person name="Kawachi M."/>
        </authorList>
    </citation>
    <scope>NUCLEOTIDE SEQUENCE [LARGE SCALE GENOMIC DNA]</scope>
    <source>
        <strain evidence="12 13">NIES-35</strain>
    </source>
</reference>
<keyword evidence="9 10" id="KW-0456">Lyase</keyword>
<comment type="catalytic activity">
    <reaction evidence="10">
        <text>holo-[cytochrome c] = apo-[cytochrome c] + heme b</text>
        <dbReference type="Rhea" id="RHEA:22648"/>
        <dbReference type="Rhea" id="RHEA-COMP:10725"/>
        <dbReference type="Rhea" id="RHEA-COMP:10726"/>
        <dbReference type="ChEBI" id="CHEBI:29950"/>
        <dbReference type="ChEBI" id="CHEBI:60344"/>
        <dbReference type="ChEBI" id="CHEBI:83739"/>
        <dbReference type="EC" id="4.4.1.17"/>
    </reaction>
</comment>
<evidence type="ECO:0000256" key="5">
    <source>
        <dbReference type="ARBA" id="ARBA00022792"/>
    </source>
</evidence>
<evidence type="ECO:0000256" key="8">
    <source>
        <dbReference type="ARBA" id="ARBA00023136"/>
    </source>
</evidence>
<dbReference type="EC" id="4.4.1.17" evidence="10"/>
<dbReference type="OrthoDB" id="4243at2759"/>
<dbReference type="InterPro" id="IPR000511">
    <property type="entry name" value="Holocyt_c/c1_synthase"/>
</dbReference>
<keyword evidence="13" id="KW-1185">Reference proteome</keyword>
<accession>A0A2V0PGM4</accession>
<dbReference type="STRING" id="307507.A0A2V0PGM4"/>
<dbReference type="PROSITE" id="PS00822">
    <property type="entry name" value="CYTO_HEME_LYASE_2"/>
    <property type="match status" value="1"/>
</dbReference>
<organism evidence="12 13">
    <name type="scientific">Raphidocelis subcapitata</name>
    <dbReference type="NCBI Taxonomy" id="307507"/>
    <lineage>
        <taxon>Eukaryota</taxon>
        <taxon>Viridiplantae</taxon>
        <taxon>Chlorophyta</taxon>
        <taxon>core chlorophytes</taxon>
        <taxon>Chlorophyceae</taxon>
        <taxon>CS clade</taxon>
        <taxon>Sphaeropleales</taxon>
        <taxon>Selenastraceae</taxon>
        <taxon>Raphidocelis</taxon>
    </lineage>
</organism>
<dbReference type="AlphaFoldDB" id="A0A2V0PGM4"/>
<evidence type="ECO:0000256" key="4">
    <source>
        <dbReference type="ARBA" id="ARBA00022723"/>
    </source>
</evidence>
<dbReference type="PROSITE" id="PS00821">
    <property type="entry name" value="CYTO_HEME_LYASE_1"/>
    <property type="match status" value="1"/>
</dbReference>
<protein>
    <recommendedName>
        <fullName evidence="10">Holocytochrome c-type synthase</fullName>
        <ecNumber evidence="10">4.4.1.17</ecNumber>
    </recommendedName>
</protein>
<evidence type="ECO:0000313" key="13">
    <source>
        <dbReference type="Proteomes" id="UP000247498"/>
    </source>
</evidence>
<keyword evidence="4 10" id="KW-0479">Metal-binding</keyword>
<keyword evidence="8 10" id="KW-0472">Membrane</keyword>
<evidence type="ECO:0000256" key="3">
    <source>
        <dbReference type="ARBA" id="ARBA00022617"/>
    </source>
</evidence>
<keyword evidence="3 10" id="KW-0349">Heme</keyword>
<evidence type="ECO:0000256" key="11">
    <source>
        <dbReference type="SAM" id="MobiDB-lite"/>
    </source>
</evidence>
<comment type="function">
    <text evidence="10">Lyase that catalyzes the covalent linking of the heme group to the cytochrome C apoprotein to produce the mature functional cytochrome.</text>
</comment>
<sequence length="302" mass="32149">MASSPPPPASDSAHRLFVQAASTSGGPSSAASGGCPVSPEERDRWLAAQQQQQRQQQEQQQQEAGACPASEEARHAARINMPFVPNAPLLGAGAAGGKQHAAAAAAAAAAAGGPALSTARAASSIPIADPSTVPVHQQAVAAGGSGGDAVWMYPSEQQFYNAMARKGWQPQEQDMPTVVAIHNAVNERAWRHVLSWEALHACDCAAPKLLRFRGRPADYSPKARLLNFLGYKLPFDRHDWVVDRCGEEVRYVIDFYSGAPAPGGTASMHLDVRPALDSFGAALDRARMQWRWVASGRWRDGA</sequence>
<dbReference type="InParanoid" id="A0A2V0PGM4"/>
<evidence type="ECO:0000256" key="7">
    <source>
        <dbReference type="ARBA" id="ARBA00023128"/>
    </source>
</evidence>
<gene>
    <name evidence="12" type="ORF">Rsub_11798</name>
</gene>
<evidence type="ECO:0000256" key="2">
    <source>
        <dbReference type="ARBA" id="ARBA00007255"/>
    </source>
</evidence>
<dbReference type="Proteomes" id="UP000247498">
    <property type="component" value="Unassembled WGS sequence"/>
</dbReference>
<dbReference type="GO" id="GO:0005743">
    <property type="term" value="C:mitochondrial inner membrane"/>
    <property type="evidence" value="ECO:0007669"/>
    <property type="project" value="UniProtKB-SubCell"/>
</dbReference>
<proteinExistence type="inferred from homology"/>
<dbReference type="GO" id="GO:0046872">
    <property type="term" value="F:metal ion binding"/>
    <property type="evidence" value="ECO:0007669"/>
    <property type="project" value="UniProtKB-KW"/>
</dbReference>
<comment type="similarity">
    <text evidence="2 10">Belongs to the cytochrome c-type heme lyase family.</text>
</comment>
<comment type="subcellular location">
    <subcellularLocation>
        <location evidence="1 10">Mitochondrion inner membrane</location>
    </subcellularLocation>
</comment>
<feature type="region of interest" description="Disordered" evidence="11">
    <location>
        <begin position="1"/>
        <end position="72"/>
    </location>
</feature>
<evidence type="ECO:0000256" key="9">
    <source>
        <dbReference type="ARBA" id="ARBA00023239"/>
    </source>
</evidence>
<comment type="caution">
    <text evidence="12">The sequence shown here is derived from an EMBL/GenBank/DDBJ whole genome shotgun (WGS) entry which is preliminary data.</text>
</comment>
<dbReference type="EMBL" id="BDRX01000142">
    <property type="protein sequence ID" value="GBF98994.1"/>
    <property type="molecule type" value="Genomic_DNA"/>
</dbReference>
<dbReference type="Pfam" id="PF01265">
    <property type="entry name" value="Cyto_heme_lyase"/>
    <property type="match status" value="1"/>
</dbReference>
<keyword evidence="7 10" id="KW-0496">Mitochondrion</keyword>
<evidence type="ECO:0000256" key="6">
    <source>
        <dbReference type="ARBA" id="ARBA00023004"/>
    </source>
</evidence>
<keyword evidence="5 10" id="KW-0999">Mitochondrion inner membrane</keyword>
<evidence type="ECO:0000256" key="10">
    <source>
        <dbReference type="RuleBase" id="RU363130"/>
    </source>
</evidence>
<name>A0A2V0PGM4_9CHLO</name>
<dbReference type="PANTHER" id="PTHR12743">
    <property type="entry name" value="CYTOCHROME C1 HEME LYASE"/>
    <property type="match status" value="1"/>
</dbReference>
<keyword evidence="6 10" id="KW-0408">Iron</keyword>
<dbReference type="PANTHER" id="PTHR12743:SF0">
    <property type="entry name" value="HOLOCYTOCHROME C-TYPE SYNTHASE"/>
    <property type="match status" value="1"/>
</dbReference>
<evidence type="ECO:0000256" key="1">
    <source>
        <dbReference type="ARBA" id="ARBA00004273"/>
    </source>
</evidence>